<feature type="region of interest" description="Disordered" evidence="2">
    <location>
        <begin position="48"/>
        <end position="69"/>
    </location>
</feature>
<keyword evidence="4" id="KW-1185">Reference proteome</keyword>
<name>A0ABW7AUL2_9ACTN</name>
<comment type="caution">
    <text evidence="3">The sequence shown here is derived from an EMBL/GenBank/DDBJ whole genome shotgun (WGS) entry which is preliminary data.</text>
</comment>
<reference evidence="3 4" key="1">
    <citation type="submission" date="2024-10" db="EMBL/GenBank/DDBJ databases">
        <authorList>
            <person name="Topkara A.R."/>
            <person name="Saygin H."/>
        </authorList>
    </citation>
    <scope>NUCLEOTIDE SEQUENCE [LARGE SCALE GENOMIC DNA]</scope>
    <source>
        <strain evidence="3 4">M3C6</strain>
    </source>
</reference>
<proteinExistence type="predicted"/>
<gene>
    <name evidence="3" type="ORF">ACFLIM_49020</name>
</gene>
<dbReference type="RefSeq" id="WP_393177599.1">
    <property type="nucleotide sequence ID" value="NZ_JBICRM010000070.1"/>
</dbReference>
<dbReference type="EMBL" id="JBICRM010000070">
    <property type="protein sequence ID" value="MFG1711123.1"/>
    <property type="molecule type" value="Genomic_DNA"/>
</dbReference>
<accession>A0ABW7AUL2</accession>
<feature type="coiled-coil region" evidence="1">
    <location>
        <begin position="5"/>
        <end position="32"/>
    </location>
</feature>
<protein>
    <submittedName>
        <fullName evidence="3">Uncharacterized protein</fullName>
    </submittedName>
</protein>
<sequence>MLSLLERIATRRVELADQAQHLTKQLTDVQHELDRVSVAEQVVTQTLAEPEPAGQDMPVQAPSTATGASAPSGLSIIPYRHQASGVSELPADYQLLLQTVTDAGGPLICKHICQAAELGTESGQVEGTRAKLNRLSERGWLRKTPAGSFAPTS</sequence>
<keyword evidence="1" id="KW-0175">Coiled coil</keyword>
<evidence type="ECO:0000313" key="3">
    <source>
        <dbReference type="EMBL" id="MFG1711123.1"/>
    </source>
</evidence>
<organism evidence="3 4">
    <name type="scientific">Nonomuraea marmarensis</name>
    <dbReference type="NCBI Taxonomy" id="3351344"/>
    <lineage>
        <taxon>Bacteria</taxon>
        <taxon>Bacillati</taxon>
        <taxon>Actinomycetota</taxon>
        <taxon>Actinomycetes</taxon>
        <taxon>Streptosporangiales</taxon>
        <taxon>Streptosporangiaceae</taxon>
        <taxon>Nonomuraea</taxon>
    </lineage>
</organism>
<evidence type="ECO:0000313" key="4">
    <source>
        <dbReference type="Proteomes" id="UP001603978"/>
    </source>
</evidence>
<dbReference type="Proteomes" id="UP001603978">
    <property type="component" value="Unassembled WGS sequence"/>
</dbReference>
<evidence type="ECO:0000256" key="1">
    <source>
        <dbReference type="SAM" id="Coils"/>
    </source>
</evidence>
<evidence type="ECO:0000256" key="2">
    <source>
        <dbReference type="SAM" id="MobiDB-lite"/>
    </source>
</evidence>